<evidence type="ECO:0000313" key="1">
    <source>
        <dbReference type="EMBL" id="QDT25172.1"/>
    </source>
</evidence>
<gene>
    <name evidence="1" type="ORF">Enr10x_04670</name>
</gene>
<proteinExistence type="predicted"/>
<dbReference type="AlphaFoldDB" id="A0A517Q0P6"/>
<dbReference type="EMBL" id="CP037421">
    <property type="protein sequence ID" value="QDT25172.1"/>
    <property type="molecule type" value="Genomic_DNA"/>
</dbReference>
<accession>A0A517Q0P6</accession>
<protein>
    <submittedName>
        <fullName evidence="1">Uncharacterized protein</fullName>
    </submittedName>
</protein>
<evidence type="ECO:0000313" key="2">
    <source>
        <dbReference type="Proteomes" id="UP000315647"/>
    </source>
</evidence>
<dbReference type="RefSeq" id="WP_145448016.1">
    <property type="nucleotide sequence ID" value="NZ_CP037421.1"/>
</dbReference>
<organism evidence="1 2">
    <name type="scientific">Gimesia panareensis</name>
    <dbReference type="NCBI Taxonomy" id="2527978"/>
    <lineage>
        <taxon>Bacteria</taxon>
        <taxon>Pseudomonadati</taxon>
        <taxon>Planctomycetota</taxon>
        <taxon>Planctomycetia</taxon>
        <taxon>Planctomycetales</taxon>
        <taxon>Planctomycetaceae</taxon>
        <taxon>Gimesia</taxon>
    </lineage>
</organism>
<dbReference type="Proteomes" id="UP000315647">
    <property type="component" value="Chromosome"/>
</dbReference>
<sequence>MNLQDTVIKGEEIVIDDSKSFNAIGSGVVLEKCTIRCSVPAQSLSIRGKLVGSLVIAESHLTGFSWLEAKLNSCTFQGVFKENEFGTLSGSNGSCESCDFSEADLEDCSFFGTSSESLTFPKWPYFVILNPHRHLAEMQDRPKHDRIADVVDSIEFLDEEASAITYNSGSLAQRLGLSIGEVQSFFSQFAFVQM</sequence>
<keyword evidence="2" id="KW-1185">Reference proteome</keyword>
<name>A0A517Q0P6_9PLAN</name>
<reference evidence="1 2" key="1">
    <citation type="submission" date="2019-03" db="EMBL/GenBank/DDBJ databases">
        <title>Deep-cultivation of Planctomycetes and their phenomic and genomic characterization uncovers novel biology.</title>
        <authorList>
            <person name="Wiegand S."/>
            <person name="Jogler M."/>
            <person name="Boedeker C."/>
            <person name="Pinto D."/>
            <person name="Vollmers J."/>
            <person name="Rivas-Marin E."/>
            <person name="Kohn T."/>
            <person name="Peeters S.H."/>
            <person name="Heuer A."/>
            <person name="Rast P."/>
            <person name="Oberbeckmann S."/>
            <person name="Bunk B."/>
            <person name="Jeske O."/>
            <person name="Meyerdierks A."/>
            <person name="Storesund J.E."/>
            <person name="Kallscheuer N."/>
            <person name="Luecker S."/>
            <person name="Lage O.M."/>
            <person name="Pohl T."/>
            <person name="Merkel B.J."/>
            <person name="Hornburger P."/>
            <person name="Mueller R.-W."/>
            <person name="Bruemmer F."/>
            <person name="Labrenz M."/>
            <person name="Spormann A.M."/>
            <person name="Op den Camp H."/>
            <person name="Overmann J."/>
            <person name="Amann R."/>
            <person name="Jetten M.S.M."/>
            <person name="Mascher T."/>
            <person name="Medema M.H."/>
            <person name="Devos D.P."/>
            <person name="Kaster A.-K."/>
            <person name="Ovreas L."/>
            <person name="Rohde M."/>
            <person name="Galperin M.Y."/>
            <person name="Jogler C."/>
        </authorList>
    </citation>
    <scope>NUCLEOTIDE SEQUENCE [LARGE SCALE GENOMIC DNA]</scope>
    <source>
        <strain evidence="1 2">Enr10</strain>
    </source>
</reference>